<comment type="similarity">
    <text evidence="2 9">Belongs to the cytochrome P450 family.</text>
</comment>
<keyword evidence="6 8" id="KW-0408">Iron</keyword>
<reference evidence="10 11" key="1">
    <citation type="submission" date="2018-06" db="EMBL/GenBank/DDBJ databases">
        <title>WGS assembly of Brassica rapa FPsc.</title>
        <authorList>
            <person name="Bowman J."/>
            <person name="Kohchi T."/>
            <person name="Yamato K."/>
            <person name="Jenkins J."/>
            <person name="Shu S."/>
            <person name="Ishizaki K."/>
            <person name="Yamaoka S."/>
            <person name="Nishihama R."/>
            <person name="Nakamura Y."/>
            <person name="Berger F."/>
            <person name="Adam C."/>
            <person name="Aki S."/>
            <person name="Althoff F."/>
            <person name="Araki T."/>
            <person name="Arteaga-Vazquez M."/>
            <person name="Balasubrmanian S."/>
            <person name="Bauer D."/>
            <person name="Boehm C."/>
            <person name="Briginshaw L."/>
            <person name="Caballero-Perez J."/>
            <person name="Catarino B."/>
            <person name="Chen F."/>
            <person name="Chiyoda S."/>
            <person name="Chovatia M."/>
            <person name="Davies K."/>
            <person name="Delmans M."/>
            <person name="Demura T."/>
            <person name="Dierschke T."/>
            <person name="Dolan L."/>
            <person name="Dorantes-Acosta A."/>
            <person name="Eklund D."/>
            <person name="Florent S."/>
            <person name="Flores-Sandoval E."/>
            <person name="Fujiyama A."/>
            <person name="Fukuzawa H."/>
            <person name="Galik B."/>
            <person name="Grimanelli D."/>
            <person name="Grimwood J."/>
            <person name="Grossniklaus U."/>
            <person name="Hamada T."/>
            <person name="Haseloff J."/>
            <person name="Hetherington A."/>
            <person name="Higo A."/>
            <person name="Hirakawa Y."/>
            <person name="Hundley H."/>
            <person name="Ikeda Y."/>
            <person name="Inoue K."/>
            <person name="Inoue S."/>
            <person name="Ishida S."/>
            <person name="Jia Q."/>
            <person name="Kakita M."/>
            <person name="Kanazawa T."/>
            <person name="Kawai Y."/>
            <person name="Kawashima T."/>
            <person name="Kennedy M."/>
            <person name="Kinose K."/>
            <person name="Kinoshita T."/>
            <person name="Kohara Y."/>
            <person name="Koide E."/>
            <person name="Komatsu K."/>
            <person name="Kopischke S."/>
            <person name="Kubo M."/>
            <person name="Kyozuka J."/>
            <person name="Lagercrantz U."/>
            <person name="Lin S."/>
            <person name="Lindquist E."/>
            <person name="Lipzen A."/>
            <person name="Lu C."/>
            <person name="Luna E."/>
            <person name="Martienssen R."/>
            <person name="Minamino N."/>
            <person name="Mizutani M."/>
            <person name="Mizutani M."/>
            <person name="Mochizuki N."/>
            <person name="Monte I."/>
            <person name="Mosher R."/>
            <person name="Nagasaki H."/>
            <person name="Nakagami H."/>
            <person name="Naramoto S."/>
            <person name="Nishitani K."/>
            <person name="Ohtani M."/>
            <person name="Okamoto T."/>
            <person name="Okumura M."/>
            <person name="Phillips J."/>
            <person name="Pollak B."/>
            <person name="Reinders A."/>
            <person name="Roevekamp M."/>
            <person name="Sano R."/>
            <person name="Sawa S."/>
            <person name="Schmid M."/>
            <person name="Shirakawa M."/>
            <person name="Solano R."/>
            <person name="Spunde A."/>
            <person name="Suetsugu N."/>
            <person name="Sugano S."/>
            <person name="Sugiyama A."/>
            <person name="Sun R."/>
            <person name="Suzuki Y."/>
            <person name="Takenaka M."/>
            <person name="Takezawa D."/>
            <person name="Tomogane H."/>
            <person name="Tsuzuki M."/>
            <person name="Ueda T."/>
            <person name="Umeda M."/>
            <person name="Ward J."/>
            <person name="Watanabe Y."/>
            <person name="Yazaki K."/>
            <person name="Yokoyama R."/>
            <person name="Yoshitake Y."/>
            <person name="Yotsui I."/>
            <person name="Zachgo S."/>
            <person name="Schmutz J."/>
        </authorList>
    </citation>
    <scope>NUCLEOTIDE SEQUENCE [LARGE SCALE GENOMIC DNA]</scope>
    <source>
        <strain evidence="11">cv. B-3</strain>
    </source>
</reference>
<evidence type="ECO:0000256" key="3">
    <source>
        <dbReference type="ARBA" id="ARBA00022617"/>
    </source>
</evidence>
<dbReference type="Pfam" id="PF00067">
    <property type="entry name" value="p450"/>
    <property type="match status" value="1"/>
</dbReference>
<evidence type="ECO:0000256" key="6">
    <source>
        <dbReference type="ARBA" id="ARBA00023004"/>
    </source>
</evidence>
<evidence type="ECO:0000256" key="9">
    <source>
        <dbReference type="RuleBase" id="RU000461"/>
    </source>
</evidence>
<dbReference type="InterPro" id="IPR036396">
    <property type="entry name" value="Cyt_P450_sf"/>
</dbReference>
<dbReference type="AlphaFoldDB" id="A0A397YAK3"/>
<evidence type="ECO:0000256" key="8">
    <source>
        <dbReference type="PIRSR" id="PIRSR602401-1"/>
    </source>
</evidence>
<dbReference type="InterPro" id="IPR051996">
    <property type="entry name" value="Cytochrome_P450_78A"/>
</dbReference>
<sequence>MATKLDTSSLLFALLSKCSLLTQTHLALSLLVASMACLAVSLFYWSHPGGPAWGKYFLHRQGYDLLGTLNWTDHLPWLSEFDPQRIRSRCSNLVPKVNRFVNRIISDHRDQTRDSPSDFVDVLLSLDGQDKLSDPDMVAVLWEMIFRGTDTVAVLIEWVLARMVLHPDIQSMVHNELDQNVGRSRTVEESDVASLTYLTAVVKEVLRLHPPGPLLSWARLAITDTIIDGRRVPAGTTAMVNMWAIAHDPQVWENPLEFKPERFVAKEGEVEFSVLGSDLRLAPFGSGRRVCPGKNLGLSTVMYWIATLMHEFEWFAPTGEKTVDLSEKLRLSCEMANPLAVKLSGRRG</sequence>
<gene>
    <name evidence="10" type="ORF">BRARA_I04271</name>
</gene>
<proteinExistence type="inferred from homology"/>
<dbReference type="GO" id="GO:0004497">
    <property type="term" value="F:monooxygenase activity"/>
    <property type="evidence" value="ECO:0007669"/>
    <property type="project" value="UniProtKB-KW"/>
</dbReference>
<feature type="binding site" description="axial binding residue" evidence="8">
    <location>
        <position position="291"/>
    </location>
    <ligand>
        <name>heme</name>
        <dbReference type="ChEBI" id="CHEBI:30413"/>
    </ligand>
    <ligandPart>
        <name>Fe</name>
        <dbReference type="ChEBI" id="CHEBI:18248"/>
    </ligandPart>
</feature>
<dbReference type="PRINTS" id="PR00385">
    <property type="entry name" value="P450"/>
</dbReference>
<evidence type="ECO:0000313" key="11">
    <source>
        <dbReference type="Proteomes" id="UP000264353"/>
    </source>
</evidence>
<dbReference type="InterPro" id="IPR017972">
    <property type="entry name" value="Cyt_P450_CS"/>
</dbReference>
<dbReference type="InterPro" id="IPR002401">
    <property type="entry name" value="Cyt_P450_E_grp-I"/>
</dbReference>
<evidence type="ECO:0000256" key="4">
    <source>
        <dbReference type="ARBA" id="ARBA00022723"/>
    </source>
</evidence>
<dbReference type="PROSITE" id="PS00086">
    <property type="entry name" value="CYTOCHROME_P450"/>
    <property type="match status" value="1"/>
</dbReference>
<evidence type="ECO:0000256" key="1">
    <source>
        <dbReference type="ARBA" id="ARBA00001971"/>
    </source>
</evidence>
<dbReference type="GO" id="GO:0020037">
    <property type="term" value="F:heme binding"/>
    <property type="evidence" value="ECO:0007669"/>
    <property type="project" value="InterPro"/>
</dbReference>
<organism evidence="10 11">
    <name type="scientific">Brassica campestris</name>
    <name type="common">Field mustard</name>
    <dbReference type="NCBI Taxonomy" id="3711"/>
    <lineage>
        <taxon>Eukaryota</taxon>
        <taxon>Viridiplantae</taxon>
        <taxon>Streptophyta</taxon>
        <taxon>Embryophyta</taxon>
        <taxon>Tracheophyta</taxon>
        <taxon>Spermatophyta</taxon>
        <taxon>Magnoliopsida</taxon>
        <taxon>eudicotyledons</taxon>
        <taxon>Gunneridae</taxon>
        <taxon>Pentapetalae</taxon>
        <taxon>rosids</taxon>
        <taxon>malvids</taxon>
        <taxon>Brassicales</taxon>
        <taxon>Brassicaceae</taxon>
        <taxon>Brassiceae</taxon>
        <taxon>Brassica</taxon>
    </lineage>
</organism>
<dbReference type="Gene3D" id="1.10.630.10">
    <property type="entry name" value="Cytochrome P450"/>
    <property type="match status" value="1"/>
</dbReference>
<keyword evidence="7 9" id="KW-0503">Monooxygenase</keyword>
<comment type="cofactor">
    <cofactor evidence="1 8">
        <name>heme</name>
        <dbReference type="ChEBI" id="CHEBI:30413"/>
    </cofactor>
</comment>
<accession>A0A397YAK3</accession>
<evidence type="ECO:0000313" key="10">
    <source>
        <dbReference type="EMBL" id="RID47696.1"/>
    </source>
</evidence>
<dbReference type="PANTHER" id="PTHR47946">
    <property type="entry name" value="CYTOCHROME P450 78A7-RELATED"/>
    <property type="match status" value="1"/>
</dbReference>
<keyword evidence="4 8" id="KW-0479">Metal-binding</keyword>
<evidence type="ECO:0000256" key="2">
    <source>
        <dbReference type="ARBA" id="ARBA00010617"/>
    </source>
</evidence>
<dbReference type="EMBL" id="CM010636">
    <property type="protein sequence ID" value="RID47696.1"/>
    <property type="molecule type" value="Genomic_DNA"/>
</dbReference>
<keyword evidence="3 8" id="KW-0349">Heme</keyword>
<name>A0A397YAK3_BRACM</name>
<dbReference type="GO" id="GO:0016705">
    <property type="term" value="F:oxidoreductase activity, acting on paired donors, with incorporation or reduction of molecular oxygen"/>
    <property type="evidence" value="ECO:0007669"/>
    <property type="project" value="InterPro"/>
</dbReference>
<dbReference type="SUPFAM" id="SSF48264">
    <property type="entry name" value="Cytochrome P450"/>
    <property type="match status" value="1"/>
</dbReference>
<dbReference type="GO" id="GO:0005506">
    <property type="term" value="F:iron ion binding"/>
    <property type="evidence" value="ECO:0007669"/>
    <property type="project" value="InterPro"/>
</dbReference>
<dbReference type="InterPro" id="IPR001128">
    <property type="entry name" value="Cyt_P450"/>
</dbReference>
<protein>
    <submittedName>
        <fullName evidence="10">Uncharacterized protein</fullName>
    </submittedName>
</protein>
<dbReference type="Proteomes" id="UP000264353">
    <property type="component" value="Chromosome A9"/>
</dbReference>
<dbReference type="PRINTS" id="PR00463">
    <property type="entry name" value="EP450I"/>
</dbReference>
<evidence type="ECO:0000256" key="7">
    <source>
        <dbReference type="ARBA" id="ARBA00023033"/>
    </source>
</evidence>
<evidence type="ECO:0000256" key="5">
    <source>
        <dbReference type="ARBA" id="ARBA00023002"/>
    </source>
</evidence>
<keyword evidence="5 9" id="KW-0560">Oxidoreductase</keyword>
<dbReference type="PANTHER" id="PTHR47946:SF23">
    <property type="entry name" value="CYTOCHROME P450 78A9"/>
    <property type="match status" value="1"/>
</dbReference>